<evidence type="ECO:0000256" key="2">
    <source>
        <dbReference type="SAM" id="SignalP"/>
    </source>
</evidence>
<feature type="compositionally biased region" description="Basic and acidic residues" evidence="1">
    <location>
        <begin position="711"/>
        <end position="727"/>
    </location>
</feature>
<evidence type="ECO:0000313" key="4">
    <source>
        <dbReference type="Proteomes" id="UP001327957"/>
    </source>
</evidence>
<dbReference type="Proteomes" id="UP001327957">
    <property type="component" value="Unassembled WGS sequence"/>
</dbReference>
<protein>
    <submittedName>
        <fullName evidence="3">Uncharacterized protein</fullName>
    </submittedName>
</protein>
<dbReference type="PANTHER" id="PTHR35204">
    <property type="entry name" value="YALI0A21131P"/>
    <property type="match status" value="1"/>
</dbReference>
<sequence>MYSNRLLLLLLSSLTGSVLATQPVVANAGSQKPLLGTLSNAEDPGSAADQRTTTTTTTTLPSNGHAARLNYSSPAPHLFASAYGLLQQWSNTMFPNGHTMAAVEVPPFTLLYHGRTDDTGGAPSPEWLAFDIEMAYGIMGSTRQSFMLTYQTTRPVKALYFDGESAALMGLGQLDTQMLHLYGNVSGPDDGGGGGSGRPWRGLEPEYDRAMGLCDWLLERGLRGDGWGIEGVVRMNTGFEMIWCDFGGGSLRLVSRTNVTAPQTREEKDGEDSVEGAREGRERGVINEGIPTSVYPLPPQPTLTERPVSPSRPPIPPNWRGIMDPVEREPFLQSQGWEWFASATWHYGSNGAGAGKGETRARVLGCGITSWYSKGQWGAVANEERTRLNLTADGHWVDDDKIGNRSVALGELGRRRRLHHLEGVTALQAAEMRWDTEVMLRDAVVGSGGCSGMEWAGTMGEIVQRTAGRLMALEQGARSFAGGGNMTEVRDWLYRLRGQSHAFLMPFLEYPHEIGPGTWDVAGGLFSETYSRCRYRYTRLLVDVPLSARERDLRDATEEVMGGICGVLLEVGFGIERAWFELEEEPAEGGRSGLEAESQGWVDAVRRLRAWVGWEGEFTRCTRVCAWDERCYIPMWPLLRSVWGRKRPRPPPERGPGNGTEPGGSLPPPPPSPSPPYRGREPGHGGGNRTGPGYGMPGRGPGWMGDETDLWEPKCVKMEDIMPRGRG</sequence>
<feature type="chain" id="PRO_5043990188" evidence="2">
    <location>
        <begin position="21"/>
        <end position="727"/>
    </location>
</feature>
<dbReference type="AlphaFoldDB" id="A0AAV9T969"/>
<evidence type="ECO:0000313" key="3">
    <source>
        <dbReference type="EMBL" id="KAK6215017.1"/>
    </source>
</evidence>
<feature type="compositionally biased region" description="Gly residues" evidence="1">
    <location>
        <begin position="684"/>
        <end position="703"/>
    </location>
</feature>
<feature type="region of interest" description="Disordered" evidence="1">
    <location>
        <begin position="644"/>
        <end position="727"/>
    </location>
</feature>
<feature type="region of interest" description="Disordered" evidence="1">
    <location>
        <begin position="36"/>
        <end position="65"/>
    </location>
</feature>
<dbReference type="EMBL" id="JASAOK010000043">
    <property type="protein sequence ID" value="KAK6215017.1"/>
    <property type="molecule type" value="Genomic_DNA"/>
</dbReference>
<feature type="compositionally biased region" description="Basic and acidic residues" evidence="1">
    <location>
        <begin position="275"/>
        <end position="285"/>
    </location>
</feature>
<keyword evidence="2" id="KW-0732">Signal</keyword>
<dbReference type="InterPro" id="IPR038921">
    <property type="entry name" value="YOR389W-like"/>
</dbReference>
<dbReference type="PANTHER" id="PTHR35204:SF1">
    <property type="entry name" value="ENTEROTOXIN"/>
    <property type="match status" value="1"/>
</dbReference>
<organism evidence="3 4">
    <name type="scientific">Colletotrichum tabaci</name>
    <dbReference type="NCBI Taxonomy" id="1209068"/>
    <lineage>
        <taxon>Eukaryota</taxon>
        <taxon>Fungi</taxon>
        <taxon>Dikarya</taxon>
        <taxon>Ascomycota</taxon>
        <taxon>Pezizomycotina</taxon>
        <taxon>Sordariomycetes</taxon>
        <taxon>Hypocreomycetidae</taxon>
        <taxon>Glomerellales</taxon>
        <taxon>Glomerellaceae</taxon>
        <taxon>Colletotrichum</taxon>
        <taxon>Colletotrichum destructivum species complex</taxon>
    </lineage>
</organism>
<gene>
    <name evidence="3" type="ORF">QIS74_08036</name>
</gene>
<proteinExistence type="predicted"/>
<feature type="region of interest" description="Disordered" evidence="1">
    <location>
        <begin position="258"/>
        <end position="316"/>
    </location>
</feature>
<evidence type="ECO:0000256" key="1">
    <source>
        <dbReference type="SAM" id="MobiDB-lite"/>
    </source>
</evidence>
<keyword evidence="4" id="KW-1185">Reference proteome</keyword>
<name>A0AAV9T969_9PEZI</name>
<feature type="compositionally biased region" description="Pro residues" evidence="1">
    <location>
        <begin position="665"/>
        <end position="676"/>
    </location>
</feature>
<reference evidence="3 4" key="1">
    <citation type="submission" date="2023-04" db="EMBL/GenBank/DDBJ databases">
        <title>Colletotrichum tabacum stain YC1 causing leaf anthracnose on Nicotiana tabacum(L.) cv.</title>
        <authorList>
            <person name="Ji Z."/>
            <person name="Wang M."/>
            <person name="Zhang J."/>
            <person name="Wang N."/>
            <person name="Zhou Z."/>
        </authorList>
    </citation>
    <scope>NUCLEOTIDE SEQUENCE [LARGE SCALE GENOMIC DNA]</scope>
    <source>
        <strain evidence="3 4">YC1</strain>
    </source>
</reference>
<feature type="signal peptide" evidence="2">
    <location>
        <begin position="1"/>
        <end position="20"/>
    </location>
</feature>
<comment type="caution">
    <text evidence="3">The sequence shown here is derived from an EMBL/GenBank/DDBJ whole genome shotgun (WGS) entry which is preliminary data.</text>
</comment>
<accession>A0AAV9T969</accession>